<keyword evidence="2" id="KW-1185">Reference proteome</keyword>
<organism evidence="1 2">
    <name type="scientific">Penicillium alfredii</name>
    <dbReference type="NCBI Taxonomy" id="1506179"/>
    <lineage>
        <taxon>Eukaryota</taxon>
        <taxon>Fungi</taxon>
        <taxon>Dikarya</taxon>
        <taxon>Ascomycota</taxon>
        <taxon>Pezizomycotina</taxon>
        <taxon>Eurotiomycetes</taxon>
        <taxon>Eurotiomycetidae</taxon>
        <taxon>Eurotiales</taxon>
        <taxon>Aspergillaceae</taxon>
        <taxon>Penicillium</taxon>
    </lineage>
</organism>
<comment type="caution">
    <text evidence="1">The sequence shown here is derived from an EMBL/GenBank/DDBJ whole genome shotgun (WGS) entry which is preliminary data.</text>
</comment>
<evidence type="ECO:0000313" key="1">
    <source>
        <dbReference type="EMBL" id="KAJ5105305.1"/>
    </source>
</evidence>
<dbReference type="RefSeq" id="XP_056514301.1">
    <property type="nucleotide sequence ID" value="XM_056653234.1"/>
</dbReference>
<dbReference type="EMBL" id="JAPMSZ010000004">
    <property type="protein sequence ID" value="KAJ5105305.1"/>
    <property type="molecule type" value="Genomic_DNA"/>
</dbReference>
<evidence type="ECO:0000313" key="2">
    <source>
        <dbReference type="Proteomes" id="UP001141434"/>
    </source>
</evidence>
<reference evidence="1" key="2">
    <citation type="journal article" date="2023" name="IMA Fungus">
        <title>Comparative genomic study of the Penicillium genus elucidates a diverse pangenome and 15 lateral gene transfer events.</title>
        <authorList>
            <person name="Petersen C."/>
            <person name="Sorensen T."/>
            <person name="Nielsen M.R."/>
            <person name="Sondergaard T.E."/>
            <person name="Sorensen J.L."/>
            <person name="Fitzpatrick D.A."/>
            <person name="Frisvad J.C."/>
            <person name="Nielsen K.L."/>
        </authorList>
    </citation>
    <scope>NUCLEOTIDE SEQUENCE</scope>
    <source>
        <strain evidence="1">IBT 34128</strain>
    </source>
</reference>
<accession>A0A9W9FSN1</accession>
<reference evidence="1" key="1">
    <citation type="submission" date="2022-11" db="EMBL/GenBank/DDBJ databases">
        <authorList>
            <person name="Petersen C."/>
        </authorList>
    </citation>
    <scope>NUCLEOTIDE SEQUENCE</scope>
    <source>
        <strain evidence="1">IBT 34128</strain>
    </source>
</reference>
<sequence length="300" mass="33999">MLATEPTLDLEISPSFELTVPRAAPPKSLSGIIASRLQFAIDLIKDAPRMMVAENQTPWCHRQLYKNGMPRVMQDAYTCCSLHLNKNEMNAPVVMSILESRTRDLLSSPIPTSPLDILARTQAIILYKIMHLFDGNTRSHFAIESLSAALDSSAMSLHGYLHFPDPSHPTQLFPTSMEPIMNFWDTWIFQESAWRTVLLTLYFHQVYNVLQGRIPTVCDGKLGLTHAWYLSAHLWNSQSAFDFAIAWMEKPHFVVYDADFSSVLCDAQPSDVDVFGRMWLVTLLGIDEAKAWFYSRGALL</sequence>
<proteinExistence type="predicted"/>
<name>A0A9W9FSN1_9EURO</name>
<dbReference type="Proteomes" id="UP001141434">
    <property type="component" value="Unassembled WGS sequence"/>
</dbReference>
<dbReference type="GeneID" id="81392402"/>
<dbReference type="OrthoDB" id="4216928at2759"/>
<dbReference type="AlphaFoldDB" id="A0A9W9FSN1"/>
<evidence type="ECO:0008006" key="3">
    <source>
        <dbReference type="Google" id="ProtNLM"/>
    </source>
</evidence>
<gene>
    <name evidence="1" type="ORF">NUU61_002652</name>
</gene>
<protein>
    <recommendedName>
        <fullName evidence="3">Transcription factor domain-containing protein</fullName>
    </recommendedName>
</protein>